<gene>
    <name evidence="2" type="ORF">R7226_05685</name>
</gene>
<dbReference type="EMBL" id="JAWSTH010000009">
    <property type="protein sequence ID" value="MDW5593814.1"/>
    <property type="molecule type" value="Genomic_DNA"/>
</dbReference>
<dbReference type="Pfam" id="PF13338">
    <property type="entry name" value="AbiEi_4"/>
    <property type="match status" value="1"/>
</dbReference>
<accession>A0ABU4HKI2</accession>
<name>A0ABU4HKI2_9ACTN</name>
<protein>
    <submittedName>
        <fullName evidence="2">Type IV toxin-antitoxin system AbiEi family antitoxin domain-containing protein</fullName>
    </submittedName>
</protein>
<keyword evidence="3" id="KW-1185">Reference proteome</keyword>
<feature type="domain" description="AbiEi antitoxin N-terminal" evidence="1">
    <location>
        <begin position="15"/>
        <end position="55"/>
    </location>
</feature>
<dbReference type="InterPro" id="IPR025159">
    <property type="entry name" value="AbiEi_N"/>
</dbReference>
<proteinExistence type="predicted"/>
<dbReference type="RefSeq" id="WP_318596073.1">
    <property type="nucleotide sequence ID" value="NZ_JAWSTH010000009.1"/>
</dbReference>
<sequence>MPTLHSHLDLLRDRFDSRPFSVSEAVAAGVSRTTLHRLRAAGELASVSRGFVQLPDGGMGMLSELAAVSARVPRGTICLNSALAFWDLTDEIPEQVHLAVPRGTHRPAIDRPVTRVHVFDARTFEIERQQAQTDADEPFWVYSPERSVVDAMRMTRWIGRDVALHALRQYMARPRADPARLTELARALGGGAQLRPALEALLS</sequence>
<evidence type="ECO:0000259" key="1">
    <source>
        <dbReference type="Pfam" id="PF13338"/>
    </source>
</evidence>
<evidence type="ECO:0000313" key="2">
    <source>
        <dbReference type="EMBL" id="MDW5593814.1"/>
    </source>
</evidence>
<organism evidence="2 3">
    <name type="scientific">Conexibacter stalactiti</name>
    <dbReference type="NCBI Taxonomy" id="1940611"/>
    <lineage>
        <taxon>Bacteria</taxon>
        <taxon>Bacillati</taxon>
        <taxon>Actinomycetota</taxon>
        <taxon>Thermoleophilia</taxon>
        <taxon>Solirubrobacterales</taxon>
        <taxon>Conexibacteraceae</taxon>
        <taxon>Conexibacter</taxon>
    </lineage>
</organism>
<reference evidence="2 3" key="2">
    <citation type="submission" date="2023-10" db="EMBL/GenBank/DDBJ databases">
        <authorList>
            <person name="Han X.F."/>
        </authorList>
    </citation>
    <scope>NUCLEOTIDE SEQUENCE [LARGE SCALE GENOMIC DNA]</scope>
    <source>
        <strain evidence="2 3">KCTC 39840</strain>
    </source>
</reference>
<dbReference type="Proteomes" id="UP001284601">
    <property type="component" value="Unassembled WGS sequence"/>
</dbReference>
<evidence type="ECO:0000313" key="3">
    <source>
        <dbReference type="Proteomes" id="UP001284601"/>
    </source>
</evidence>
<comment type="caution">
    <text evidence="2">The sequence shown here is derived from an EMBL/GenBank/DDBJ whole genome shotgun (WGS) entry which is preliminary data.</text>
</comment>
<reference evidence="3" key="1">
    <citation type="submission" date="2023-07" db="EMBL/GenBank/DDBJ databases">
        <title>Conexibacter stalactiti sp. nov., isolated from stalactites in a lava cave and emended description of the genus Conexibacter.</title>
        <authorList>
            <person name="Lee S.D."/>
        </authorList>
    </citation>
    <scope>NUCLEOTIDE SEQUENCE [LARGE SCALE GENOMIC DNA]</scope>
    <source>
        <strain evidence="3">KCTC 39840</strain>
    </source>
</reference>